<evidence type="ECO:0000256" key="5">
    <source>
        <dbReference type="SAM" id="Phobius"/>
    </source>
</evidence>
<gene>
    <name evidence="7" type="primary">sulP</name>
    <name evidence="7" type="ORF">QLT01_11070</name>
</gene>
<evidence type="ECO:0000256" key="3">
    <source>
        <dbReference type="ARBA" id="ARBA00022989"/>
    </source>
</evidence>
<evidence type="ECO:0000256" key="4">
    <source>
        <dbReference type="ARBA" id="ARBA00023136"/>
    </source>
</evidence>
<keyword evidence="3 5" id="KW-1133">Transmembrane helix</keyword>
<accession>A0ABT6USX3</accession>
<dbReference type="Pfam" id="PF00916">
    <property type="entry name" value="Sulfate_transp"/>
    <property type="match status" value="1"/>
</dbReference>
<dbReference type="PANTHER" id="PTHR11814">
    <property type="entry name" value="SULFATE TRANSPORTER"/>
    <property type="match status" value="1"/>
</dbReference>
<evidence type="ECO:0000259" key="6">
    <source>
        <dbReference type="PROSITE" id="PS50801"/>
    </source>
</evidence>
<reference evidence="7 8" key="1">
    <citation type="submission" date="2023-04" db="EMBL/GenBank/DDBJ databases">
        <authorList>
            <person name="Otstavnykh N."/>
            <person name="Seitkalieva A."/>
            <person name="Bystritskaya E."/>
        </authorList>
    </citation>
    <scope>NUCLEOTIDE SEQUENCE [LARGE SCALE GENOMIC DNA]</scope>
    <source>
        <strain evidence="7 8">NRIC 0815</strain>
    </source>
</reference>
<proteinExistence type="predicted"/>
<feature type="transmembrane region" description="Helical" evidence="5">
    <location>
        <begin position="148"/>
        <end position="173"/>
    </location>
</feature>
<keyword evidence="2 5" id="KW-0812">Transmembrane</keyword>
<feature type="transmembrane region" description="Helical" evidence="5">
    <location>
        <begin position="193"/>
        <end position="210"/>
    </location>
</feature>
<dbReference type="EMBL" id="JASCSA010000008">
    <property type="protein sequence ID" value="MDI5884894.1"/>
    <property type="molecule type" value="Genomic_DNA"/>
</dbReference>
<feature type="domain" description="STAS" evidence="6">
    <location>
        <begin position="483"/>
        <end position="573"/>
    </location>
</feature>
<keyword evidence="4 5" id="KW-0472">Membrane</keyword>
<evidence type="ECO:0000256" key="1">
    <source>
        <dbReference type="ARBA" id="ARBA00004141"/>
    </source>
</evidence>
<dbReference type="InterPro" id="IPR036513">
    <property type="entry name" value="STAS_dom_sf"/>
</dbReference>
<dbReference type="InterPro" id="IPR002645">
    <property type="entry name" value="STAS_dom"/>
</dbReference>
<feature type="transmembrane region" description="Helical" evidence="5">
    <location>
        <begin position="394"/>
        <end position="417"/>
    </location>
</feature>
<feature type="transmembrane region" description="Helical" evidence="5">
    <location>
        <begin position="368"/>
        <end position="388"/>
    </location>
</feature>
<dbReference type="RefSeq" id="WP_284726969.1">
    <property type="nucleotide sequence ID" value="NZ_JASCSA010000008.1"/>
</dbReference>
<protein>
    <submittedName>
        <fullName evidence="7">Sulfate permease</fullName>
    </submittedName>
</protein>
<dbReference type="InterPro" id="IPR001902">
    <property type="entry name" value="SLC26A/SulP_fam"/>
</dbReference>
<feature type="transmembrane region" description="Helical" evidence="5">
    <location>
        <begin position="429"/>
        <end position="459"/>
    </location>
</feature>
<dbReference type="InterPro" id="IPR011547">
    <property type="entry name" value="SLC26A/SulP_dom"/>
</dbReference>
<evidence type="ECO:0000313" key="8">
    <source>
        <dbReference type="Proteomes" id="UP001229025"/>
    </source>
</evidence>
<dbReference type="Pfam" id="PF01740">
    <property type="entry name" value="STAS"/>
    <property type="match status" value="1"/>
</dbReference>
<feature type="transmembrane region" description="Helical" evidence="5">
    <location>
        <begin position="231"/>
        <end position="251"/>
    </location>
</feature>
<organism evidence="7 8">
    <name type="scientific">Cobetia amphilecti</name>
    <dbReference type="NCBI Taxonomy" id="1055104"/>
    <lineage>
        <taxon>Bacteria</taxon>
        <taxon>Pseudomonadati</taxon>
        <taxon>Pseudomonadota</taxon>
        <taxon>Gammaproteobacteria</taxon>
        <taxon>Oceanospirillales</taxon>
        <taxon>Halomonadaceae</taxon>
        <taxon>Cobetia</taxon>
    </lineage>
</organism>
<dbReference type="Gene3D" id="3.30.750.24">
    <property type="entry name" value="STAS domain"/>
    <property type="match status" value="1"/>
</dbReference>
<comment type="subcellular location">
    <subcellularLocation>
        <location evidence="1">Membrane</location>
        <topology evidence="1">Multi-pass membrane protein</topology>
    </subcellularLocation>
</comment>
<name>A0ABT6USX3_9GAMM</name>
<dbReference type="PROSITE" id="PS50801">
    <property type="entry name" value="STAS"/>
    <property type="match status" value="1"/>
</dbReference>
<dbReference type="NCBIfam" id="TIGR00815">
    <property type="entry name" value="sulP"/>
    <property type="match status" value="1"/>
</dbReference>
<evidence type="ECO:0000313" key="7">
    <source>
        <dbReference type="EMBL" id="MDI5884894.1"/>
    </source>
</evidence>
<dbReference type="Proteomes" id="UP001229025">
    <property type="component" value="Unassembled WGS sequence"/>
</dbReference>
<evidence type="ECO:0000256" key="2">
    <source>
        <dbReference type="ARBA" id="ARBA00022692"/>
    </source>
</evidence>
<dbReference type="CDD" id="cd07042">
    <property type="entry name" value="STAS_SulP_like_sulfate_transporter"/>
    <property type="match status" value="1"/>
</dbReference>
<dbReference type="SUPFAM" id="SSF52091">
    <property type="entry name" value="SpoIIaa-like"/>
    <property type="match status" value="1"/>
</dbReference>
<sequence>MSEPVREAKGASLARWLPLAGWLAHYDRHSLGRDLLAAVIVSVMLVPQALAYALLAGLPAQVGLYASMLPLVLYALFGTSSTLAVGPVAIISLMTASAIAGMSGTDGAALSTPEMLAAALLLAFLSGAMLIAMGLLRLGVLVNFISHPVISGFMTASGILIIASQLGPITGLSLSGGNLIAMGESLSSGAQELHWPTLAIGLGCLTWLILARRHLKHGLMALRMSESAAGMLCKTTPIIAVIVSSLLAWGLSGPLEQGQLVQGEQLEQGKSGMALVGAVPGGLPDLSLPSLVSHDWSGLLISALLISVVGFVESLALAQTLAAQRRQRIDPDKELIALGVSNMGAGVSGGMPISGGLSRSVVNFDAGAATPLAGAFTAIGILLASLWLTDWLAWLPRATLAAIIIVATTSLIDIAAIKRTFRYSKGDGAALMITLAITLAQGVESGIIVGIAVSLGLYLKRTSQPHSALVGRVPGSEHFRNVERHEVETDPELAILRIDESLYFANARYLEDTVLALMAERPSLKHLVLACQAVNLIDASALESLEVINERLSAAGVKLHLSEVKGPVMDRLKCSELPANLGGDIYLSTFDAWQALSIHGSHCGQSCARDGISQTAAVG</sequence>
<feature type="transmembrane region" description="Helical" evidence="5">
    <location>
        <begin position="35"/>
        <end position="54"/>
    </location>
</feature>
<comment type="caution">
    <text evidence="7">The sequence shown here is derived from an EMBL/GenBank/DDBJ whole genome shotgun (WGS) entry which is preliminary data.</text>
</comment>
<reference evidence="8" key="2">
    <citation type="submission" date="2023-07" db="EMBL/GenBank/DDBJ databases">
        <title>Genome-based characterization of strain KMM 296 and proposal for reclassification of Cobetia litoralis and Cobetia pacifica, and emended description of the species Cobetia amphilecti and Cobetia marina.</title>
        <authorList>
            <person name="Balabanova L."/>
            <person name="Nedashkovskaya O."/>
        </authorList>
    </citation>
    <scope>NUCLEOTIDE SEQUENCE [LARGE SCALE GENOMIC DNA]</scope>
    <source>
        <strain evidence="8">NRIC 0815</strain>
    </source>
</reference>
<feature type="transmembrane region" description="Helical" evidence="5">
    <location>
        <begin position="296"/>
        <end position="318"/>
    </location>
</feature>
<keyword evidence="8" id="KW-1185">Reference proteome</keyword>
<feature type="transmembrane region" description="Helical" evidence="5">
    <location>
        <begin position="115"/>
        <end position="136"/>
    </location>
</feature>